<proteinExistence type="predicted"/>
<dbReference type="EMBL" id="JALJOT010000004">
    <property type="protein sequence ID" value="KAK9915996.1"/>
    <property type="molecule type" value="Genomic_DNA"/>
</dbReference>
<dbReference type="InterPro" id="IPR050464">
    <property type="entry name" value="Zeta_carotene_desat/Oxidored"/>
</dbReference>
<dbReference type="Gene3D" id="3.50.50.60">
    <property type="entry name" value="FAD/NAD(P)-binding domain"/>
    <property type="match status" value="1"/>
</dbReference>
<dbReference type="InterPro" id="IPR036188">
    <property type="entry name" value="FAD/NAD-bd_sf"/>
</dbReference>
<keyword evidence="3" id="KW-1185">Reference proteome</keyword>
<evidence type="ECO:0000313" key="3">
    <source>
        <dbReference type="Proteomes" id="UP001491310"/>
    </source>
</evidence>
<dbReference type="PANTHER" id="PTHR42923:SF46">
    <property type="entry name" value="AMINE OXIDASE"/>
    <property type="match status" value="1"/>
</dbReference>
<dbReference type="Pfam" id="PF01593">
    <property type="entry name" value="Amino_oxidase"/>
    <property type="match status" value="1"/>
</dbReference>
<organism evidence="2 3">
    <name type="scientific">Coccomyxa subellipsoidea</name>
    <dbReference type="NCBI Taxonomy" id="248742"/>
    <lineage>
        <taxon>Eukaryota</taxon>
        <taxon>Viridiplantae</taxon>
        <taxon>Chlorophyta</taxon>
        <taxon>core chlorophytes</taxon>
        <taxon>Trebouxiophyceae</taxon>
        <taxon>Trebouxiophyceae incertae sedis</taxon>
        <taxon>Coccomyxaceae</taxon>
        <taxon>Coccomyxa</taxon>
    </lineage>
</organism>
<accession>A0ABR2YWH0</accession>
<dbReference type="PRINTS" id="PR00419">
    <property type="entry name" value="ADXRDTASE"/>
</dbReference>
<dbReference type="Proteomes" id="UP001491310">
    <property type="component" value="Unassembled WGS sequence"/>
</dbReference>
<name>A0ABR2YWH0_9CHLO</name>
<dbReference type="SUPFAM" id="SSF51905">
    <property type="entry name" value="FAD/NAD(P)-binding domain"/>
    <property type="match status" value="1"/>
</dbReference>
<sequence length="517" mass="55839">MGTLVGSYGQNVVVVGGGWAGFGAAKHLSEQGYNVTLIDASPNPGGLSAGWRTPQGRAVEAGIKGFWYQYHNIFSLVRELGIPSPFTDWTTSGFWSPQGLTTEAPVFSRRPQLPTMLGQFVHTLSLFKRLSLADRATMVPLLAAVVDFDSSPETYARYDSMTALELFQKFGVSRALYEEFLRPLLLVGLFAPAEELSAAAVLGTFYFYTLAHQNDFDVCWAKGSVSELIFDPLVRRIEKTGGNIVGGRLVSGLQLDALTGDVSAVVSRDRTGNETVHPADGVVFAIGIGGMQKLVAGCPELGERAEFARIANLHSIDCIATRLWFDRRVATQFPANVLSGFEECTGGTWFNLNDLQDEYKSASGAVIAADFYHSNALMPLSDEAVVARVRRSLEACEPGFIGAQIIDSAVLRFPKAVTHFSPGSYASRPLQTTSLGNVFMAGDWVKGVPHGANGLSQERAYVTGLRAANLVMERLGRGVRANILPVEPDEPYIAALKGANRFLKSTVEAAGIRSPFL</sequence>
<reference evidence="2 3" key="1">
    <citation type="journal article" date="2024" name="Nat. Commun.">
        <title>Phylogenomics reveals the evolutionary origins of lichenization in chlorophyte algae.</title>
        <authorList>
            <person name="Puginier C."/>
            <person name="Libourel C."/>
            <person name="Otte J."/>
            <person name="Skaloud P."/>
            <person name="Haon M."/>
            <person name="Grisel S."/>
            <person name="Petersen M."/>
            <person name="Berrin J.G."/>
            <person name="Delaux P.M."/>
            <person name="Dal Grande F."/>
            <person name="Keller J."/>
        </authorList>
    </citation>
    <scope>NUCLEOTIDE SEQUENCE [LARGE SCALE GENOMIC DNA]</scope>
    <source>
        <strain evidence="2 3">SAG 216-7</strain>
    </source>
</reference>
<dbReference type="InterPro" id="IPR002937">
    <property type="entry name" value="Amino_oxidase"/>
</dbReference>
<comment type="caution">
    <text evidence="2">The sequence shown here is derived from an EMBL/GenBank/DDBJ whole genome shotgun (WGS) entry which is preliminary data.</text>
</comment>
<feature type="domain" description="Amine oxidase" evidence="1">
    <location>
        <begin position="20"/>
        <end position="471"/>
    </location>
</feature>
<gene>
    <name evidence="2" type="ORF">WJX75_007105</name>
</gene>
<evidence type="ECO:0000313" key="2">
    <source>
        <dbReference type="EMBL" id="KAK9915996.1"/>
    </source>
</evidence>
<dbReference type="PANTHER" id="PTHR42923">
    <property type="entry name" value="PROTOPORPHYRINOGEN OXIDASE"/>
    <property type="match status" value="1"/>
</dbReference>
<protein>
    <recommendedName>
        <fullName evidence="1">Amine oxidase domain-containing protein</fullName>
    </recommendedName>
</protein>
<evidence type="ECO:0000259" key="1">
    <source>
        <dbReference type="Pfam" id="PF01593"/>
    </source>
</evidence>